<dbReference type="GO" id="GO:0004672">
    <property type="term" value="F:protein kinase activity"/>
    <property type="evidence" value="ECO:0007669"/>
    <property type="project" value="InterPro"/>
</dbReference>
<dbReference type="InterPro" id="IPR011009">
    <property type="entry name" value="Kinase-like_dom_sf"/>
</dbReference>
<dbReference type="OrthoDB" id="124164at2759"/>
<dbReference type="Pfam" id="PF00069">
    <property type="entry name" value="Pkinase"/>
    <property type="match status" value="1"/>
</dbReference>
<dbReference type="GO" id="GO:0005524">
    <property type="term" value="F:ATP binding"/>
    <property type="evidence" value="ECO:0007669"/>
    <property type="project" value="InterPro"/>
</dbReference>
<accession>A0A8K1CRA0</accession>
<gene>
    <name evidence="3" type="ORF">Poli38472_012342</name>
</gene>
<feature type="region of interest" description="Disordered" evidence="1">
    <location>
        <begin position="99"/>
        <end position="118"/>
    </location>
</feature>
<dbReference type="InterPro" id="IPR000719">
    <property type="entry name" value="Prot_kinase_dom"/>
</dbReference>
<comment type="caution">
    <text evidence="3">The sequence shown here is derived from an EMBL/GenBank/DDBJ whole genome shotgun (WGS) entry which is preliminary data.</text>
</comment>
<dbReference type="Proteomes" id="UP000794436">
    <property type="component" value="Unassembled WGS sequence"/>
</dbReference>
<reference evidence="3" key="1">
    <citation type="submission" date="2019-03" db="EMBL/GenBank/DDBJ databases">
        <title>Long read genome sequence of the mycoparasitic Pythium oligandrum ATCC 38472 isolated from sugarbeet rhizosphere.</title>
        <authorList>
            <person name="Gaulin E."/>
        </authorList>
    </citation>
    <scope>NUCLEOTIDE SEQUENCE</scope>
    <source>
        <strain evidence="3">ATCC 38472_TT</strain>
    </source>
</reference>
<dbReference type="EMBL" id="SPLM01000005">
    <property type="protein sequence ID" value="TMW67226.1"/>
    <property type="molecule type" value="Genomic_DNA"/>
</dbReference>
<dbReference type="SUPFAM" id="SSF56112">
    <property type="entry name" value="Protein kinase-like (PK-like)"/>
    <property type="match status" value="1"/>
</dbReference>
<evidence type="ECO:0000259" key="2">
    <source>
        <dbReference type="PROSITE" id="PS50011"/>
    </source>
</evidence>
<sequence length="196" mass="22801">MGRLQRISSTLSQLNVRNTYRIVMVESNVTVFKPRGLLEEPKMISELFTALRNILEALVVLHGCHKMHRDIRWPNVMKRVNSTGWFLIEFDSMVSSPQRSESVPEHLSTDEHAPEMSQHEHTAAVDIWSVGFLIMSSAVPWEERRCLFSFAQWLMRDRFFDRPEGAEVLAKLLELEKAETAKTQERKTDKEALAWF</sequence>
<dbReference type="PROSITE" id="PS50011">
    <property type="entry name" value="PROTEIN_KINASE_DOM"/>
    <property type="match status" value="1"/>
</dbReference>
<feature type="domain" description="Protein kinase" evidence="2">
    <location>
        <begin position="1"/>
        <end position="196"/>
    </location>
</feature>
<dbReference type="Gene3D" id="1.10.510.10">
    <property type="entry name" value="Transferase(Phosphotransferase) domain 1"/>
    <property type="match status" value="1"/>
</dbReference>
<evidence type="ECO:0000256" key="1">
    <source>
        <dbReference type="SAM" id="MobiDB-lite"/>
    </source>
</evidence>
<keyword evidence="4" id="KW-1185">Reference proteome</keyword>
<protein>
    <recommendedName>
        <fullName evidence="2">Protein kinase domain-containing protein</fullName>
    </recommendedName>
</protein>
<feature type="compositionally biased region" description="Basic and acidic residues" evidence="1">
    <location>
        <begin position="102"/>
        <end position="118"/>
    </location>
</feature>
<evidence type="ECO:0000313" key="3">
    <source>
        <dbReference type="EMBL" id="TMW67226.1"/>
    </source>
</evidence>
<organism evidence="3 4">
    <name type="scientific">Pythium oligandrum</name>
    <name type="common">Mycoparasitic fungus</name>
    <dbReference type="NCBI Taxonomy" id="41045"/>
    <lineage>
        <taxon>Eukaryota</taxon>
        <taxon>Sar</taxon>
        <taxon>Stramenopiles</taxon>
        <taxon>Oomycota</taxon>
        <taxon>Peronosporomycetes</taxon>
        <taxon>Pythiales</taxon>
        <taxon>Pythiaceae</taxon>
        <taxon>Pythium</taxon>
    </lineage>
</organism>
<dbReference type="AlphaFoldDB" id="A0A8K1CRA0"/>
<name>A0A8K1CRA0_PYTOL</name>
<proteinExistence type="predicted"/>
<evidence type="ECO:0000313" key="4">
    <source>
        <dbReference type="Proteomes" id="UP000794436"/>
    </source>
</evidence>